<protein>
    <recommendedName>
        <fullName evidence="1 2">Peroxin/Ferlin domain-containing protein</fullName>
    </recommendedName>
</protein>
<dbReference type="Pfam" id="PF06462">
    <property type="entry name" value="Hyd_WA"/>
    <property type="match status" value="1"/>
</dbReference>
<dbReference type="InterPro" id="IPR051513">
    <property type="entry name" value="Tectonin_beta-prop"/>
</dbReference>
<gene>
    <name evidence="3" type="ORF">CAMP_LOCUS4750</name>
</gene>
<dbReference type="AlphaFoldDB" id="A0A9P1IC54"/>
<dbReference type="EMBL" id="CANHGI010000002">
    <property type="protein sequence ID" value="CAI5442113.1"/>
    <property type="molecule type" value="Genomic_DNA"/>
</dbReference>
<evidence type="ECO:0000259" key="2">
    <source>
        <dbReference type="SMART" id="SM00694"/>
    </source>
</evidence>
<proteinExistence type="predicted"/>
<sequence length="978" mass="112983">MEFIWMVAEDGIPWRMPILEEPKDATQVEWEPVPCSASYSIRQIAASSKTAFALDRSGRILMLVLPTHIALRQKIEVYVNQRWYPLVKWRRPLPTDRSEYSDESGKLRRDLEYFEDSPVDGWSWEEPWRTNRDPRSFDDQGWQYAITFLGANSTNWDRQCKRHHFVRRKILRRHMRFTQHDKWIEFSPEDDSKMFVELACGGAEIMEDGEILLFALGTDGNIYRRAGIRTNIPNGTEWCQLPKIQNPSTNEEIDDVTLLAISPTLGTLICITWDGKMYQRKGISCAIPNGAIWRQIPTPKNRAVIGLTIGTEAIWCITADGMVWFARLEIDRRKMEHTNIEELNFQEVAKSGICRISLTKNDQVFCVGSEKEVMEVRTGIDSSEPSGKKFEVMKYEGNEKKRWISICAASSNLSNIPKYLLDPRVLQARQEIFQFKNTFWRKQILESLQISNDKSWEIMKDVKIEKISDDFGCENVERFRKIKAQLVVFGDGQRQMRSVNLRISEAVFEIEGERNIDCAMILSSFSGFQRLPQKYLLHILVKNEAQPISFAFTDESSRNSCQEIVDNIIRSYITTSARNSLGQSMWTISNSGSVRWHCLAEMDPKFEKEIPLSDTRSLTVPGNFESIDCGANRLVWAVNFAGDLYSLHPRFDPLSTLDHTFEYRQTDELRHELYEYQKSAIFRGFVTFQGQQKGVSAWMSKNEGAAPQFYSGLASKFWTWIDAEWRLEDSDEDSWEYSNEIDGNFEIGVGKGEGKIRRRCWIRRAKFETNKSVWAKVEGPSVKVVRVAKVENQNSVTVITLTRDGHLLLRLGVNRENFTGSSWSQIVTDSPITAFHIQKHEKIWCITTESLIIWKTLVDTEQDVWNYLDMNLPSRKVVVTQKDADICGSNDILYLRSRNVLFRIDSANLTCSDPYPMENLRQAVVNLQGQICLLGSNISIVNEWKVMLYEDKKTTIIQPRSMNRAMNFGKSIICIAMY</sequence>
<dbReference type="SMART" id="SM00693">
    <property type="entry name" value="DysFN"/>
    <property type="match status" value="2"/>
</dbReference>
<reference evidence="3" key="1">
    <citation type="submission" date="2022-11" db="EMBL/GenBank/DDBJ databases">
        <authorList>
            <person name="Kikuchi T."/>
        </authorList>
    </citation>
    <scope>NUCLEOTIDE SEQUENCE</scope>
    <source>
        <strain evidence="3">PS1010</strain>
    </source>
</reference>
<feature type="domain" description="Peroxin/Ferlin" evidence="2">
    <location>
        <begin position="734"/>
        <end position="768"/>
    </location>
</feature>
<name>A0A9P1IC54_9PELO</name>
<feature type="domain" description="Peroxin/Ferlin" evidence="2">
    <location>
        <begin position="141"/>
        <end position="178"/>
    </location>
</feature>
<feature type="domain" description="Peroxin/Ferlin" evidence="1">
    <location>
        <begin position="666"/>
        <end position="728"/>
    </location>
</feature>
<keyword evidence="4" id="KW-1185">Reference proteome</keyword>
<dbReference type="PANTHER" id="PTHR23250:SF1">
    <property type="entry name" value="TECTONIN BETA-PROPELLER REPEAT-CONTAINING PROTEIN 1"/>
    <property type="match status" value="1"/>
</dbReference>
<dbReference type="SMART" id="SM00706">
    <property type="entry name" value="TECPR"/>
    <property type="match status" value="6"/>
</dbReference>
<accession>A0A9P1IC54</accession>
<dbReference type="PANTHER" id="PTHR23250">
    <property type="entry name" value="DYSFERLIN-RELATED"/>
    <property type="match status" value="1"/>
</dbReference>
<dbReference type="InterPro" id="IPR006614">
    <property type="entry name" value="Peroxin/Ferlin"/>
</dbReference>
<dbReference type="OrthoDB" id="72441at2759"/>
<evidence type="ECO:0000259" key="1">
    <source>
        <dbReference type="SMART" id="SM00693"/>
    </source>
</evidence>
<dbReference type="GO" id="GO:0016020">
    <property type="term" value="C:membrane"/>
    <property type="evidence" value="ECO:0007669"/>
    <property type="project" value="InterPro"/>
</dbReference>
<dbReference type="SMART" id="SM00694">
    <property type="entry name" value="DysFC"/>
    <property type="match status" value="2"/>
</dbReference>
<comment type="caution">
    <text evidence="3">The sequence shown here is derived from an EMBL/GenBank/DDBJ whole genome shotgun (WGS) entry which is preliminary data.</text>
</comment>
<evidence type="ECO:0000313" key="4">
    <source>
        <dbReference type="Proteomes" id="UP001152747"/>
    </source>
</evidence>
<dbReference type="Proteomes" id="UP001152747">
    <property type="component" value="Unassembled WGS sequence"/>
</dbReference>
<feature type="domain" description="Peroxin/Ferlin" evidence="1">
    <location>
        <begin position="70"/>
        <end position="131"/>
    </location>
</feature>
<dbReference type="InterPro" id="IPR006624">
    <property type="entry name" value="Beta-propeller_rpt_TECPR"/>
</dbReference>
<evidence type="ECO:0000313" key="3">
    <source>
        <dbReference type="EMBL" id="CAI5442113.1"/>
    </source>
</evidence>
<organism evidence="3 4">
    <name type="scientific">Caenorhabditis angaria</name>
    <dbReference type="NCBI Taxonomy" id="860376"/>
    <lineage>
        <taxon>Eukaryota</taxon>
        <taxon>Metazoa</taxon>
        <taxon>Ecdysozoa</taxon>
        <taxon>Nematoda</taxon>
        <taxon>Chromadorea</taxon>
        <taxon>Rhabditida</taxon>
        <taxon>Rhabditina</taxon>
        <taxon>Rhabditomorpha</taxon>
        <taxon>Rhabditoidea</taxon>
        <taxon>Rhabditidae</taxon>
        <taxon>Peloderinae</taxon>
        <taxon>Caenorhabditis</taxon>
    </lineage>
</organism>